<dbReference type="SUPFAM" id="SSF51905">
    <property type="entry name" value="FAD/NAD(P)-binding domain"/>
    <property type="match status" value="1"/>
</dbReference>
<dbReference type="InterPro" id="IPR006905">
    <property type="entry name" value="Flavin_halogenase"/>
</dbReference>
<dbReference type="AlphaFoldDB" id="A0A068NLR1"/>
<organism evidence="2 3">
    <name type="scientific">Fimbriimonas ginsengisoli Gsoil 348</name>
    <dbReference type="NCBI Taxonomy" id="661478"/>
    <lineage>
        <taxon>Bacteria</taxon>
        <taxon>Bacillati</taxon>
        <taxon>Armatimonadota</taxon>
        <taxon>Fimbriimonadia</taxon>
        <taxon>Fimbriimonadales</taxon>
        <taxon>Fimbriimonadaceae</taxon>
        <taxon>Fimbriimonas</taxon>
    </lineage>
</organism>
<proteinExistence type="inferred from homology"/>
<dbReference type="Proteomes" id="UP000027982">
    <property type="component" value="Chromosome"/>
</dbReference>
<dbReference type="Gene3D" id="3.50.50.60">
    <property type="entry name" value="FAD/NAD(P)-binding domain"/>
    <property type="match status" value="1"/>
</dbReference>
<dbReference type="PANTHER" id="PTHR43747:SF1">
    <property type="entry name" value="SLR1998 PROTEIN"/>
    <property type="match status" value="1"/>
</dbReference>
<dbReference type="STRING" id="661478.OP10G_0332"/>
<gene>
    <name evidence="2" type="ORF">OP10G_0332</name>
</gene>
<dbReference type="Pfam" id="PF04820">
    <property type="entry name" value="Trp_halogenase"/>
    <property type="match status" value="2"/>
</dbReference>
<dbReference type="PANTHER" id="PTHR43747">
    <property type="entry name" value="FAD-BINDING PROTEIN"/>
    <property type="match status" value="1"/>
</dbReference>
<keyword evidence="3" id="KW-1185">Reference proteome</keyword>
<dbReference type="HOGENOM" id="CLU_024648_4_0_0"/>
<protein>
    <submittedName>
        <fullName evidence="2">Tryptophan halogenase</fullName>
    </submittedName>
</protein>
<dbReference type="eggNOG" id="COG0644">
    <property type="taxonomic scope" value="Bacteria"/>
</dbReference>
<dbReference type="GO" id="GO:0004497">
    <property type="term" value="F:monooxygenase activity"/>
    <property type="evidence" value="ECO:0007669"/>
    <property type="project" value="InterPro"/>
</dbReference>
<comment type="similarity">
    <text evidence="1">Belongs to the flavin-dependent halogenase family. Bacterial tryptophan halogenase subfamily.</text>
</comment>
<reference evidence="2 3" key="1">
    <citation type="journal article" date="2014" name="PLoS ONE">
        <title>The first complete genome sequence of the class fimbriimonadia in the phylum armatimonadetes.</title>
        <authorList>
            <person name="Hu Z.Y."/>
            <person name="Wang Y.Z."/>
            <person name="Im W.T."/>
            <person name="Wang S.Y."/>
            <person name="Zhao G.P."/>
            <person name="Zheng H.J."/>
            <person name="Quan Z.X."/>
        </authorList>
    </citation>
    <scope>NUCLEOTIDE SEQUENCE [LARGE SCALE GENOMIC DNA]</scope>
    <source>
        <strain evidence="2">Gsoil 348</strain>
    </source>
</reference>
<accession>A0A068NLR1</accession>
<dbReference type="InterPro" id="IPR050816">
    <property type="entry name" value="Flavin-dep_Halogenase_NPB"/>
</dbReference>
<dbReference type="InterPro" id="IPR036188">
    <property type="entry name" value="FAD/NAD-bd_sf"/>
</dbReference>
<dbReference type="RefSeq" id="WP_025227629.1">
    <property type="nucleotide sequence ID" value="NZ_CP007139.1"/>
</dbReference>
<evidence type="ECO:0000256" key="1">
    <source>
        <dbReference type="ARBA" id="ARBA00038396"/>
    </source>
</evidence>
<evidence type="ECO:0000313" key="3">
    <source>
        <dbReference type="Proteomes" id="UP000027982"/>
    </source>
</evidence>
<sequence length="569" mass="63794">MESLTTDVAIIGGGPSGSTCGGFLKKYQPDSKVLILEREQFPRDHIGESQLPLIGRILDELGVWDRVEAAGFPVKIGGTYRWGTTDDLWDFDFLPFGQFDDAPRPGRYEGQRKRTAFQVDRSAYDKILLDYAEELGCEVRQRSAVREVRRKGDRVEGLVLADGTEIEAKWYVDATGHSGLLRRAMDVEIDEPSSLKNVAGWYYWRNAEWAVSLGVGGTRIQILSLGYGWIWFIPISPDRTSIGFVCPADHYKKSGLSMEELYRRAIAEEPRLQRLIQNATREDRFTTTKDWSFVANRMAGPNWLLVGEAAGFADPILSAGMTLAHAGAREAAFLIMEAARGGNVPWMAENYERRNERRVRQHIRFADYWYKANTNFTDLKEYTSEIARDAGLELSGDQAFQWLGTGGFIEEDMEVAGLALIRLDQLHSLTGRLSEAPATSSLDGYSVFLPHLSGAEQVKVARFENGGVKAMVALRRDGKFLPLYGLFGLMVDALKFSPLLNEAFGFVQRTMGDAFNHELHARLTECLDAMIREGWVRPKKFGEAPAVRHELPMETAAIHQHTPDRGDGV</sequence>
<name>A0A068NLR1_FIMGI</name>
<evidence type="ECO:0000313" key="2">
    <source>
        <dbReference type="EMBL" id="AIE83700.1"/>
    </source>
</evidence>
<dbReference type="EMBL" id="CP007139">
    <property type="protein sequence ID" value="AIE83700.1"/>
    <property type="molecule type" value="Genomic_DNA"/>
</dbReference>
<dbReference type="KEGG" id="fgi:OP10G_0332"/>
<dbReference type="OrthoDB" id="103324at2"/>